<dbReference type="Proteomes" id="UP000185151">
    <property type="component" value="Unassembled WGS sequence"/>
</dbReference>
<evidence type="ECO:0000259" key="1">
    <source>
        <dbReference type="Pfam" id="PF07287"/>
    </source>
</evidence>
<keyword evidence="3" id="KW-1185">Reference proteome</keyword>
<dbReference type="AlphaFoldDB" id="A0A1N6L6U7"/>
<evidence type="ECO:0000313" key="3">
    <source>
        <dbReference type="Proteomes" id="UP000185151"/>
    </source>
</evidence>
<feature type="domain" description="Acyclic terpene utilisation N-terminal" evidence="1">
    <location>
        <begin position="10"/>
        <end position="449"/>
    </location>
</feature>
<reference evidence="2 3" key="1">
    <citation type="submission" date="2016-11" db="EMBL/GenBank/DDBJ databases">
        <authorList>
            <person name="Jaros S."/>
            <person name="Januszkiewicz K."/>
            <person name="Wedrychowicz H."/>
        </authorList>
    </citation>
    <scope>NUCLEOTIDE SEQUENCE [LARGE SCALE GENOMIC DNA]</scope>
    <source>
        <strain evidence="2 3">GAS95</strain>
    </source>
</reference>
<dbReference type="PANTHER" id="PTHR47472">
    <property type="entry name" value="PROPIONYL-COA CARBOXYLASE"/>
    <property type="match status" value="1"/>
</dbReference>
<dbReference type="Pfam" id="PF07287">
    <property type="entry name" value="AtuA"/>
    <property type="match status" value="1"/>
</dbReference>
<dbReference type="InterPro" id="IPR010839">
    <property type="entry name" value="AtuA_N"/>
</dbReference>
<dbReference type="EMBL" id="FSRU01000002">
    <property type="protein sequence ID" value="SIO64514.1"/>
    <property type="molecule type" value="Genomic_DNA"/>
</dbReference>
<protein>
    <recommendedName>
        <fullName evidence="1">Acyclic terpene utilisation N-terminal domain-containing protein</fullName>
    </recommendedName>
</protein>
<organism evidence="2 3">
    <name type="scientific">Paraburkholderia phenazinium</name>
    <dbReference type="NCBI Taxonomy" id="60549"/>
    <lineage>
        <taxon>Bacteria</taxon>
        <taxon>Pseudomonadati</taxon>
        <taxon>Pseudomonadota</taxon>
        <taxon>Betaproteobacteria</taxon>
        <taxon>Burkholderiales</taxon>
        <taxon>Burkholderiaceae</taxon>
        <taxon>Paraburkholderia</taxon>
    </lineage>
</organism>
<proteinExistence type="predicted"/>
<dbReference type="OrthoDB" id="9763456at2"/>
<evidence type="ECO:0000313" key="2">
    <source>
        <dbReference type="EMBL" id="SIO64514.1"/>
    </source>
</evidence>
<dbReference type="RefSeq" id="WP_074301146.1">
    <property type="nucleotide sequence ID" value="NZ_FSRU01000002.1"/>
</dbReference>
<name>A0A1N6L6U7_9BURK</name>
<gene>
    <name evidence="2" type="ORF">SAMN05444165_6289</name>
</gene>
<dbReference type="PANTHER" id="PTHR47472:SF1">
    <property type="entry name" value="DUF1446-DOMAIN-CONTAINING PROTEIN"/>
    <property type="match status" value="1"/>
</dbReference>
<accession>A0A1N6L6U7</accession>
<sequence length="453" mass="47882">MNSAHPPRVVRLGAGAGYSGDRIEPAVELAMHGALDYLVFECLAERTIALAQQARRLDPESGYDPLLEARMRAVLPVAKRNGVRIVSNMGAANPLAAARKTAAIARELGLAGLKIAAVTGDDVLDVVRQGDYRFEESGDLVAAFDERIVSANAYLGAAPIVAALQAGADVVLTGRAADPSLFTAPLIHEFGWSFDDWERLGQATVVGHLMECAGQITGGYFADPGFKDVAGLARLGFPIAEVAEDGAVVITKVPHAGGFVTAATCKEQLLYEIHDPQRYLQPDVVADFTQVRIAEEAKDRVRVSGGRGTARTATLKVSVAYVDGYIGEGQISYGGPGAVARGRLALEIVRERLVITGVDASELRFDLIGVDSLYGSTLGSSSGAEPYEVRVRVTGRTASKAEAVRLGNEVETLYTNGPAGGGGVTKNTREVVAVQSVLLPRDQVKPTFEIVEV</sequence>